<dbReference type="Gene3D" id="3.50.50.60">
    <property type="entry name" value="FAD/NAD(P)-binding domain"/>
    <property type="match status" value="1"/>
</dbReference>
<dbReference type="AlphaFoldDB" id="A0A1Y5HXB4"/>
<reference evidence="7" key="1">
    <citation type="submission" date="2017-04" db="EMBL/GenBank/DDBJ databases">
        <title>Population genomics of picophytoplankton unveils novel chromosome hypervariability.</title>
        <authorList>
            <consortium name="DOE Joint Genome Institute"/>
            <person name="Blanc-Mathieu R."/>
            <person name="Krasovec M."/>
            <person name="Hebrard M."/>
            <person name="Yau S."/>
            <person name="Desgranges E."/>
            <person name="Martin J."/>
            <person name="Schackwitz W."/>
            <person name="Kuo A."/>
            <person name="Salin G."/>
            <person name="Donnadieu C."/>
            <person name="Desdevises Y."/>
            <person name="Sanchez-Ferandin S."/>
            <person name="Moreau H."/>
            <person name="Rivals E."/>
            <person name="Grigoriev I.V."/>
            <person name="Grimsley N."/>
            <person name="Eyre-Walker A."/>
            <person name="Piganeau G."/>
        </authorList>
    </citation>
    <scope>NUCLEOTIDE SEQUENCE [LARGE SCALE GENOMIC DNA]</scope>
    <source>
        <strain evidence="7">RCC 1115</strain>
    </source>
</reference>
<proteinExistence type="predicted"/>
<organism evidence="7">
    <name type="scientific">Ostreococcus tauri</name>
    <name type="common">Marine green alga</name>
    <dbReference type="NCBI Taxonomy" id="70448"/>
    <lineage>
        <taxon>Eukaryota</taxon>
        <taxon>Viridiplantae</taxon>
        <taxon>Chlorophyta</taxon>
        <taxon>Mamiellophyceae</taxon>
        <taxon>Mamiellales</taxon>
        <taxon>Bathycoccaceae</taxon>
        <taxon>Ostreococcus</taxon>
    </lineage>
</organism>
<dbReference type="eggNOG" id="KOG2614">
    <property type="taxonomic scope" value="Eukaryota"/>
</dbReference>
<dbReference type="Proteomes" id="UP000195557">
    <property type="component" value="Unassembled WGS sequence"/>
</dbReference>
<keyword evidence="4" id="KW-0560">Oxidoreductase</keyword>
<feature type="domain" description="FAD-dependent oxidoreductase 2 FAD-binding" evidence="5">
    <location>
        <begin position="58"/>
        <end position="105"/>
    </location>
</feature>
<dbReference type="PRINTS" id="PR00420">
    <property type="entry name" value="RNGMNOXGNASE"/>
</dbReference>
<dbReference type="SUPFAM" id="SSF51905">
    <property type="entry name" value="FAD/NAD(P)-binding domain"/>
    <property type="match status" value="1"/>
</dbReference>
<dbReference type="InterPro" id="IPR003953">
    <property type="entry name" value="FAD-dep_OxRdtase_2_FAD-bd"/>
</dbReference>
<feature type="domain" description="FAD-binding" evidence="6">
    <location>
        <begin position="183"/>
        <end position="416"/>
    </location>
</feature>
<evidence type="ECO:0000259" key="6">
    <source>
        <dbReference type="Pfam" id="PF01494"/>
    </source>
</evidence>
<dbReference type="Pfam" id="PF01494">
    <property type="entry name" value="FAD_binding_3"/>
    <property type="match status" value="1"/>
</dbReference>
<dbReference type="PANTHER" id="PTHR46496">
    <property type="match status" value="1"/>
</dbReference>
<dbReference type="GO" id="GO:0071949">
    <property type="term" value="F:FAD binding"/>
    <property type="evidence" value="ECO:0007669"/>
    <property type="project" value="InterPro"/>
</dbReference>
<evidence type="ECO:0000259" key="5">
    <source>
        <dbReference type="Pfam" id="PF00890"/>
    </source>
</evidence>
<dbReference type="EMBL" id="KZ155840">
    <property type="protein sequence ID" value="OUS41780.1"/>
    <property type="molecule type" value="Genomic_DNA"/>
</dbReference>
<protein>
    <submittedName>
        <fullName evidence="7">Putative Aba2 zeaxanthin epoxidase</fullName>
    </submittedName>
</protein>
<comment type="cofactor">
    <cofactor evidence="1">
        <name>FAD</name>
        <dbReference type="ChEBI" id="CHEBI:57692"/>
    </cofactor>
</comment>
<dbReference type="GO" id="GO:0016491">
    <property type="term" value="F:oxidoreductase activity"/>
    <property type="evidence" value="ECO:0007669"/>
    <property type="project" value="UniProtKB-KW"/>
</dbReference>
<name>A0A1Y5HXB4_OSTTA</name>
<dbReference type="PANTHER" id="PTHR46496:SF1">
    <property type="entry name" value="ZEAXANTHIN EPOXIDASE, CHLOROPLASTIC"/>
    <property type="match status" value="1"/>
</dbReference>
<keyword evidence="2" id="KW-0285">Flavoprotein</keyword>
<sequence length="508" mass="56582">MHMPRTFQQLKTAPKSSLVRKHSRLVRASARCVSKSRKIASRASKNREDEPRHLKLHIVVAGGGLGGLFLAICLTKKGFDVTVLERTQQYRAYGGPIQLASNGTSVLKAVSQRLYDIVRQNSRSFWETTSGIKDGSNGAWLFKFDAITEIPKKLQLPFAVCVDRSDLQSCLLNEISAINEDDSYGCTELRMGTKVQSYTQDKVSGKVRAQLVGGGYVEGDILVGADGIWSDVRAQMLDEPLRGRGSQSTASHTGFKLFSDLPIYETGDFFDIGYCAYIGPNHYFVTCPDRRGRIQWYAFIKGEPDGELVGSPKGFLLHQFRDWSSEVKSLISVSDDANITQRDLWDRPPCLKGWSDGNVVLLGDSCHATMPNIGQGCGLAFEDAFVLADILSNVQDLGEIERSLKTYCAKRLGRTAAIQGLGRLNSEAIKILTPLLPIKPVIDFIVSPFLPFIFELQFGYCYSFCPSKENLEDSLSNASRMRNRHELECKDAWRDMPPTMHKESEHSV</sequence>
<accession>A0A1Y5HXB4</accession>
<keyword evidence="3" id="KW-0274">FAD</keyword>
<dbReference type="InterPro" id="IPR036188">
    <property type="entry name" value="FAD/NAD-bd_sf"/>
</dbReference>
<evidence type="ECO:0000256" key="4">
    <source>
        <dbReference type="ARBA" id="ARBA00023002"/>
    </source>
</evidence>
<dbReference type="InterPro" id="IPR002938">
    <property type="entry name" value="FAD-bd"/>
</dbReference>
<evidence type="ECO:0000313" key="7">
    <source>
        <dbReference type="EMBL" id="OUS41780.1"/>
    </source>
</evidence>
<evidence type="ECO:0000256" key="2">
    <source>
        <dbReference type="ARBA" id="ARBA00022630"/>
    </source>
</evidence>
<evidence type="ECO:0000256" key="1">
    <source>
        <dbReference type="ARBA" id="ARBA00001974"/>
    </source>
</evidence>
<evidence type="ECO:0000256" key="3">
    <source>
        <dbReference type="ARBA" id="ARBA00022827"/>
    </source>
</evidence>
<dbReference type="Pfam" id="PF00890">
    <property type="entry name" value="FAD_binding_2"/>
    <property type="match status" value="1"/>
</dbReference>
<gene>
    <name evidence="7" type="ORF">BE221DRAFT_164961</name>
</gene>